<keyword evidence="3" id="KW-0862">Zinc</keyword>
<sequence>MCKLKNYTTVLYLKNQSGKQTALLHGYSFYYDGRRKKTDVWQCTKTGRCKARFVTTKTRQMLRWNVIHTHPPPKYKIHNVRFIRNKNGKELAMYGGHTFYCGARCSKTTIWRCTRWGLCKARFIMSYQGELVTAHLEHIHKPPTFVIRDVIWANNENGKSVAVINDYCFIQMRSQTKTDYYWCSSRKTCNARIVASKEKIILKAYLEHTHYPQRYIIRNNCYIKI</sequence>
<evidence type="ECO:0000313" key="5">
    <source>
        <dbReference type="EMBL" id="CAH2085711.1"/>
    </source>
</evidence>
<reference evidence="5" key="1">
    <citation type="submission" date="2022-03" db="EMBL/GenBank/DDBJ databases">
        <authorList>
            <person name="Tunstrom K."/>
        </authorList>
    </citation>
    <scope>NUCLEOTIDE SEQUENCE</scope>
</reference>
<evidence type="ECO:0000256" key="3">
    <source>
        <dbReference type="ARBA" id="ARBA00022833"/>
    </source>
</evidence>
<gene>
    <name evidence="5" type="ORF">EEDITHA_LOCUS2159</name>
</gene>
<dbReference type="Gene3D" id="2.20.25.240">
    <property type="match status" value="3"/>
</dbReference>
<keyword evidence="1" id="KW-0479">Metal-binding</keyword>
<evidence type="ECO:0000259" key="4">
    <source>
        <dbReference type="Pfam" id="PF04500"/>
    </source>
</evidence>
<evidence type="ECO:0000313" key="6">
    <source>
        <dbReference type="Proteomes" id="UP001153954"/>
    </source>
</evidence>
<name>A0AAU9TF24_EUPED</name>
<dbReference type="Pfam" id="PF04500">
    <property type="entry name" value="FLYWCH"/>
    <property type="match status" value="3"/>
</dbReference>
<organism evidence="5 6">
    <name type="scientific">Euphydryas editha</name>
    <name type="common">Edith's checkerspot</name>
    <dbReference type="NCBI Taxonomy" id="104508"/>
    <lineage>
        <taxon>Eukaryota</taxon>
        <taxon>Metazoa</taxon>
        <taxon>Ecdysozoa</taxon>
        <taxon>Arthropoda</taxon>
        <taxon>Hexapoda</taxon>
        <taxon>Insecta</taxon>
        <taxon>Pterygota</taxon>
        <taxon>Neoptera</taxon>
        <taxon>Endopterygota</taxon>
        <taxon>Lepidoptera</taxon>
        <taxon>Glossata</taxon>
        <taxon>Ditrysia</taxon>
        <taxon>Papilionoidea</taxon>
        <taxon>Nymphalidae</taxon>
        <taxon>Nymphalinae</taxon>
        <taxon>Euphydryas</taxon>
    </lineage>
</organism>
<evidence type="ECO:0000256" key="2">
    <source>
        <dbReference type="ARBA" id="ARBA00022771"/>
    </source>
</evidence>
<feature type="domain" description="FLYWCH-type" evidence="4">
    <location>
        <begin position="82"/>
        <end position="140"/>
    </location>
</feature>
<keyword evidence="2" id="KW-0863">Zinc-finger</keyword>
<dbReference type="EMBL" id="CAKOGL010000004">
    <property type="protein sequence ID" value="CAH2085711.1"/>
    <property type="molecule type" value="Genomic_DNA"/>
</dbReference>
<keyword evidence="6" id="KW-1185">Reference proteome</keyword>
<dbReference type="InterPro" id="IPR007588">
    <property type="entry name" value="Znf_FLYWCH"/>
</dbReference>
<protein>
    <recommendedName>
        <fullName evidence="4">FLYWCH-type domain-containing protein</fullName>
    </recommendedName>
</protein>
<proteinExistence type="predicted"/>
<feature type="domain" description="FLYWCH-type" evidence="4">
    <location>
        <begin position="12"/>
        <end position="70"/>
    </location>
</feature>
<dbReference type="AlphaFoldDB" id="A0AAU9TF24"/>
<accession>A0AAU9TF24</accession>
<dbReference type="Proteomes" id="UP001153954">
    <property type="component" value="Unassembled WGS sequence"/>
</dbReference>
<comment type="caution">
    <text evidence="5">The sequence shown here is derived from an EMBL/GenBank/DDBJ whole genome shotgun (WGS) entry which is preliminary data.</text>
</comment>
<dbReference type="GO" id="GO:0008270">
    <property type="term" value="F:zinc ion binding"/>
    <property type="evidence" value="ECO:0007669"/>
    <property type="project" value="UniProtKB-KW"/>
</dbReference>
<feature type="domain" description="FLYWCH-type" evidence="4">
    <location>
        <begin position="155"/>
        <end position="210"/>
    </location>
</feature>
<evidence type="ECO:0000256" key="1">
    <source>
        <dbReference type="ARBA" id="ARBA00022723"/>
    </source>
</evidence>